<proteinExistence type="inferred from homology"/>
<dbReference type="FunFam" id="3.90.550.10:FF:000051">
    <property type="entry name" value="Alpha-1,2-mannosyltransferase (Ktr4)"/>
    <property type="match status" value="1"/>
</dbReference>
<dbReference type="InterPro" id="IPR029044">
    <property type="entry name" value="Nucleotide-diphossugar_trans"/>
</dbReference>
<dbReference type="InterPro" id="IPR002685">
    <property type="entry name" value="Glyco_trans_15"/>
</dbReference>
<dbReference type="Pfam" id="PF01793">
    <property type="entry name" value="Glyco_transf_15"/>
    <property type="match status" value="1"/>
</dbReference>
<dbReference type="GO" id="GO:0016020">
    <property type="term" value="C:membrane"/>
    <property type="evidence" value="ECO:0007669"/>
    <property type="project" value="InterPro"/>
</dbReference>
<evidence type="ECO:0000256" key="2">
    <source>
        <dbReference type="ARBA" id="ARBA00022679"/>
    </source>
</evidence>
<dbReference type="SUPFAM" id="SSF53448">
    <property type="entry name" value="Nucleotide-diphospho-sugar transferases"/>
    <property type="match status" value="1"/>
</dbReference>
<dbReference type="Gene3D" id="3.90.550.10">
    <property type="entry name" value="Spore Coat Polysaccharide Biosynthesis Protein SpsA, Chain A"/>
    <property type="match status" value="1"/>
</dbReference>
<accession>A0AAF0EYK7</accession>
<keyword evidence="5" id="KW-1185">Reference proteome</keyword>
<dbReference type="GO" id="GO:0006487">
    <property type="term" value="P:protein N-linked glycosylation"/>
    <property type="evidence" value="ECO:0007669"/>
    <property type="project" value="TreeGrafter"/>
</dbReference>
<evidence type="ECO:0000256" key="1">
    <source>
        <dbReference type="ARBA" id="ARBA00007677"/>
    </source>
</evidence>
<name>A0AAF0EYK7_9BASI</name>
<protein>
    <submittedName>
        <fullName evidence="4">Uncharacterized protein</fullName>
    </submittedName>
</protein>
<gene>
    <name evidence="4" type="ORF">MCUN1_003749</name>
</gene>
<comment type="similarity">
    <text evidence="1">Belongs to the glycosyltransferase 15 family.</text>
</comment>
<dbReference type="GO" id="GO:0000032">
    <property type="term" value="P:cell wall mannoprotein biosynthetic process"/>
    <property type="evidence" value="ECO:0007669"/>
    <property type="project" value="TreeGrafter"/>
</dbReference>
<evidence type="ECO:0000256" key="3">
    <source>
        <dbReference type="PIRSR" id="PIRSR018153-1"/>
    </source>
</evidence>
<feature type="active site" description="Nucleophile" evidence="3">
    <location>
        <position position="177"/>
    </location>
</feature>
<evidence type="ECO:0000313" key="4">
    <source>
        <dbReference type="EMBL" id="WFD36859.1"/>
    </source>
</evidence>
<dbReference type="GO" id="GO:0000026">
    <property type="term" value="F:alpha-1,2-mannosyltransferase activity"/>
    <property type="evidence" value="ECO:0007669"/>
    <property type="project" value="TreeGrafter"/>
</dbReference>
<dbReference type="PANTHER" id="PTHR31121">
    <property type="entry name" value="ALPHA-1,2 MANNOSYLTRANSFERASE KTR1"/>
    <property type="match status" value="1"/>
</dbReference>
<reference evidence="4" key="1">
    <citation type="submission" date="2023-03" db="EMBL/GenBank/DDBJ databases">
        <title>Mating type loci evolution in Malassezia.</title>
        <authorList>
            <person name="Coelho M.A."/>
        </authorList>
    </citation>
    <scope>NUCLEOTIDE SEQUENCE</scope>
    <source>
        <strain evidence="4">CBS 11721</strain>
    </source>
</reference>
<dbReference type="Proteomes" id="UP001219933">
    <property type="component" value="Chromosome 5"/>
</dbReference>
<organism evidence="4 5">
    <name type="scientific">Malassezia cuniculi</name>
    <dbReference type="NCBI Taxonomy" id="948313"/>
    <lineage>
        <taxon>Eukaryota</taxon>
        <taxon>Fungi</taxon>
        <taxon>Dikarya</taxon>
        <taxon>Basidiomycota</taxon>
        <taxon>Ustilaginomycotina</taxon>
        <taxon>Malasseziomycetes</taxon>
        <taxon>Malasseziales</taxon>
        <taxon>Malasseziaceae</taxon>
        <taxon>Malassezia</taxon>
    </lineage>
</organism>
<dbReference type="PIRSF" id="PIRSF018153">
    <property type="entry name" value="Glyco_trans_15"/>
    <property type="match status" value="1"/>
</dbReference>
<sequence length="293" mass="35110">MYVFVNDEPFTERFKRHIRAATKSKVEFGLVPKEQWEIPEWINRTKMQEYMEKLKRTPYGDSESYRKMCRYQSGFFMHHPLLDNYDYYWRIEPNVRYFCNLKLGKDPFRVMRDEKKKYGWVLSLLEFPQTVRTLWATTKNFVRDNPEIANMNGNMIKFVSDTGGQKYNFCHFWSNFEIADLHFMRSKEYTAYFNYLDQAGGFFYERWGDAPVHSIAVALFLDKSEVHYFDNIGYYHEPFTHCPAVKAGTCRCMPEDSMAYDAFGYSCLWRWDLVHGRDPKQMEEKLIDDAVAV</sequence>
<dbReference type="GO" id="GO:0005794">
    <property type="term" value="C:Golgi apparatus"/>
    <property type="evidence" value="ECO:0007669"/>
    <property type="project" value="TreeGrafter"/>
</dbReference>
<evidence type="ECO:0000313" key="5">
    <source>
        <dbReference type="Proteomes" id="UP001219933"/>
    </source>
</evidence>
<dbReference type="AlphaFoldDB" id="A0AAF0EYK7"/>
<dbReference type="PANTHER" id="PTHR31121:SF6">
    <property type="entry name" value="ALPHA-1,2 MANNOSYLTRANSFERASE KTR1"/>
    <property type="match status" value="1"/>
</dbReference>
<dbReference type="EMBL" id="CP119881">
    <property type="protein sequence ID" value="WFD36859.1"/>
    <property type="molecule type" value="Genomic_DNA"/>
</dbReference>
<keyword evidence="2" id="KW-0808">Transferase</keyword>